<comment type="caution">
    <text evidence="1">The sequence shown here is derived from an EMBL/GenBank/DDBJ whole genome shotgun (WGS) entry which is preliminary data.</text>
</comment>
<evidence type="ECO:0000313" key="1">
    <source>
        <dbReference type="EMBL" id="EGF56859.1"/>
    </source>
</evidence>
<dbReference type="HOGENOM" id="CLU_2231092_0_0_10"/>
<evidence type="ECO:0000313" key="2">
    <source>
        <dbReference type="Proteomes" id="UP000003416"/>
    </source>
</evidence>
<dbReference type="EMBL" id="AFBN01000036">
    <property type="protein sequence ID" value="EGF56859.1"/>
    <property type="molecule type" value="Genomic_DNA"/>
</dbReference>
<dbReference type="AlphaFoldDB" id="F3PTD3"/>
<organism evidence="1 2">
    <name type="scientific">Bacteroides fluxus YIT 12057</name>
    <dbReference type="NCBI Taxonomy" id="763034"/>
    <lineage>
        <taxon>Bacteria</taxon>
        <taxon>Pseudomonadati</taxon>
        <taxon>Bacteroidota</taxon>
        <taxon>Bacteroidia</taxon>
        <taxon>Bacteroidales</taxon>
        <taxon>Bacteroidaceae</taxon>
        <taxon>Bacteroides</taxon>
    </lineage>
</organism>
<name>F3PTD3_9BACE</name>
<keyword evidence="2" id="KW-1185">Reference proteome</keyword>
<sequence>MRKLHQGNGLCYMGRFIDIQRQRFAGLGIAEFTATGTDIATYHKGGGSFTPTFSHVGATATAANRMEAMGFHNAFCFGIALIGTNAYFEPFRLAYSFRHLIKGCF</sequence>
<accession>F3PTD3</accession>
<proteinExistence type="predicted"/>
<reference evidence="1 2" key="1">
    <citation type="submission" date="2011-02" db="EMBL/GenBank/DDBJ databases">
        <authorList>
            <person name="Weinstock G."/>
            <person name="Sodergren E."/>
            <person name="Clifton S."/>
            <person name="Fulton L."/>
            <person name="Fulton B."/>
            <person name="Courtney L."/>
            <person name="Fronick C."/>
            <person name="Harrison M."/>
            <person name="Strong C."/>
            <person name="Farmer C."/>
            <person name="Delahaunty K."/>
            <person name="Markovic C."/>
            <person name="Hall O."/>
            <person name="Minx P."/>
            <person name="Tomlinson C."/>
            <person name="Mitreva M."/>
            <person name="Hou S."/>
            <person name="Chen J."/>
            <person name="Wollam A."/>
            <person name="Pepin K.H."/>
            <person name="Johnson M."/>
            <person name="Bhonagiri V."/>
            <person name="Zhang X."/>
            <person name="Suruliraj S."/>
            <person name="Warren W."/>
            <person name="Chinwalla A."/>
            <person name="Mardis E.R."/>
            <person name="Wilson R.K."/>
        </authorList>
    </citation>
    <scope>NUCLEOTIDE SEQUENCE [LARGE SCALE GENOMIC DNA]</scope>
    <source>
        <strain evidence="1 2">YIT 12057</strain>
    </source>
</reference>
<dbReference type="eggNOG" id="ENOG5030PEG">
    <property type="taxonomic scope" value="Bacteria"/>
</dbReference>
<gene>
    <name evidence="1" type="ORF">HMPREF9446_02002</name>
</gene>
<dbReference type="Proteomes" id="UP000003416">
    <property type="component" value="Unassembled WGS sequence"/>
</dbReference>
<protein>
    <submittedName>
        <fullName evidence="1">Uncharacterized protein</fullName>
    </submittedName>
</protein>